<gene>
    <name evidence="2" type="ORF">C665_05925</name>
</gene>
<evidence type="ECO:0000256" key="1">
    <source>
        <dbReference type="SAM" id="Phobius"/>
    </source>
</evidence>
<keyword evidence="1" id="KW-0812">Transmembrane</keyword>
<evidence type="ECO:0008006" key="4">
    <source>
        <dbReference type="Google" id="ProtNLM"/>
    </source>
</evidence>
<sequence>MGVEMKMRSQRGLTLLGVLVTGVIAAFVLVVGFRSVPVINEYLAIKRILGIVADESDKGASLIEVRRSFDRRRQIDDVSSVGGADLTIDKSGVRTVIDVEYTRKIPLLANVSLSIDLHPSSEPR</sequence>
<evidence type="ECO:0000313" key="3">
    <source>
        <dbReference type="Proteomes" id="UP000013042"/>
    </source>
</evidence>
<comment type="caution">
    <text evidence="2">The sequence shown here is derived from an EMBL/GenBank/DDBJ whole genome shotgun (WGS) entry which is preliminary data.</text>
</comment>
<dbReference type="EMBL" id="AMXD01000023">
    <property type="protein sequence ID" value="ENO87054.1"/>
    <property type="molecule type" value="Genomic_DNA"/>
</dbReference>
<feature type="transmembrane region" description="Helical" evidence="1">
    <location>
        <begin position="12"/>
        <end position="33"/>
    </location>
</feature>
<organism evidence="2 3">
    <name type="scientific">Thauera aminoaromatica S2</name>
    <dbReference type="NCBI Taxonomy" id="1234381"/>
    <lineage>
        <taxon>Bacteria</taxon>
        <taxon>Pseudomonadati</taxon>
        <taxon>Pseudomonadota</taxon>
        <taxon>Betaproteobacteria</taxon>
        <taxon>Rhodocyclales</taxon>
        <taxon>Zoogloeaceae</taxon>
        <taxon>Thauera</taxon>
    </lineage>
</organism>
<keyword evidence="1" id="KW-0472">Membrane</keyword>
<dbReference type="Pfam" id="PF16137">
    <property type="entry name" value="DUF4845"/>
    <property type="match status" value="1"/>
</dbReference>
<proteinExistence type="predicted"/>
<keyword evidence="1" id="KW-1133">Transmembrane helix</keyword>
<reference evidence="2 3" key="1">
    <citation type="submission" date="2012-09" db="EMBL/GenBank/DDBJ databases">
        <title>Draft Genome Sequences of 6 Strains from Genus Thauera.</title>
        <authorList>
            <person name="Liu B."/>
            <person name="Shapleigh J.P."/>
            <person name="Frostegard A.H."/>
        </authorList>
    </citation>
    <scope>NUCLEOTIDE SEQUENCE [LARGE SCALE GENOMIC DNA]</scope>
    <source>
        <strain evidence="2 3">S2</strain>
    </source>
</reference>
<dbReference type="InterPro" id="IPR032314">
    <property type="entry name" value="DUF4845"/>
</dbReference>
<dbReference type="Proteomes" id="UP000013042">
    <property type="component" value="Unassembled WGS sequence"/>
</dbReference>
<evidence type="ECO:0000313" key="2">
    <source>
        <dbReference type="EMBL" id="ENO87054.1"/>
    </source>
</evidence>
<accession>N6Z4I1</accession>
<name>N6Z4I1_THASP</name>
<dbReference type="AlphaFoldDB" id="N6Z4I1"/>
<protein>
    <recommendedName>
        <fullName evidence="4">Transmembrane protein</fullName>
    </recommendedName>
</protein>